<keyword evidence="6" id="KW-0239">DNA-directed DNA polymerase</keyword>
<evidence type="ECO:0000313" key="10">
    <source>
        <dbReference type="EnsemblPlants" id="TuG1812S0000901100.01.T01.s_cds44317"/>
    </source>
</evidence>
<dbReference type="EnsemblPlants" id="TuG1812S0000901100.01.T01">
    <property type="protein sequence ID" value="TuG1812S0000901100.01.T01.s_cds44317"/>
    <property type="gene ID" value="TuG1812S0000901100.01"/>
</dbReference>
<evidence type="ECO:0000256" key="2">
    <source>
        <dbReference type="ARBA" id="ARBA00012417"/>
    </source>
</evidence>
<dbReference type="EC" id="2.7.7.7" evidence="2"/>
<dbReference type="Pfam" id="PF03175">
    <property type="entry name" value="DNA_pol_B_2"/>
    <property type="match status" value="1"/>
</dbReference>
<proteinExistence type="inferred from homology"/>
<evidence type="ECO:0000256" key="8">
    <source>
        <dbReference type="ARBA" id="ARBA00049244"/>
    </source>
</evidence>
<dbReference type="PANTHER" id="PTHR33568:SF3">
    <property type="entry name" value="DNA-DIRECTED DNA POLYMERASE"/>
    <property type="match status" value="1"/>
</dbReference>
<dbReference type="SUPFAM" id="SSF56672">
    <property type="entry name" value="DNA/RNA polymerases"/>
    <property type="match status" value="1"/>
</dbReference>
<keyword evidence="7" id="KW-0238">DNA-binding</keyword>
<evidence type="ECO:0000256" key="1">
    <source>
        <dbReference type="ARBA" id="ARBA00005755"/>
    </source>
</evidence>
<dbReference type="InterPro" id="IPR023211">
    <property type="entry name" value="DNA_pol_palm_dom_sf"/>
</dbReference>
<keyword evidence="3" id="KW-0808">Transferase</keyword>
<reference evidence="10" key="2">
    <citation type="submission" date="2022-06" db="UniProtKB">
        <authorList>
            <consortium name="EnsemblPlants"/>
        </authorList>
    </citation>
    <scope>IDENTIFICATION</scope>
</reference>
<comment type="similarity">
    <text evidence="1">Belongs to the DNA polymerase type-B family.</text>
</comment>
<reference evidence="11" key="1">
    <citation type="journal article" date="2013" name="Nature">
        <title>Draft genome of the wheat A-genome progenitor Triticum urartu.</title>
        <authorList>
            <person name="Ling H.Q."/>
            <person name="Zhao S."/>
            <person name="Liu D."/>
            <person name="Wang J."/>
            <person name="Sun H."/>
            <person name="Zhang C."/>
            <person name="Fan H."/>
            <person name="Li D."/>
            <person name="Dong L."/>
            <person name="Tao Y."/>
            <person name="Gao C."/>
            <person name="Wu H."/>
            <person name="Li Y."/>
            <person name="Cui Y."/>
            <person name="Guo X."/>
            <person name="Zheng S."/>
            <person name="Wang B."/>
            <person name="Yu K."/>
            <person name="Liang Q."/>
            <person name="Yang W."/>
            <person name="Lou X."/>
            <person name="Chen J."/>
            <person name="Feng M."/>
            <person name="Jian J."/>
            <person name="Zhang X."/>
            <person name="Luo G."/>
            <person name="Jiang Y."/>
            <person name="Liu J."/>
            <person name="Wang Z."/>
            <person name="Sha Y."/>
            <person name="Zhang B."/>
            <person name="Wu H."/>
            <person name="Tang D."/>
            <person name="Shen Q."/>
            <person name="Xue P."/>
            <person name="Zou S."/>
            <person name="Wang X."/>
            <person name="Liu X."/>
            <person name="Wang F."/>
            <person name="Yang Y."/>
            <person name="An X."/>
            <person name="Dong Z."/>
            <person name="Zhang K."/>
            <person name="Zhang X."/>
            <person name="Luo M.C."/>
            <person name="Dvorak J."/>
            <person name="Tong Y."/>
            <person name="Wang J."/>
            <person name="Yang H."/>
            <person name="Li Z."/>
            <person name="Wang D."/>
            <person name="Zhang A."/>
            <person name="Wang J."/>
        </authorList>
    </citation>
    <scope>NUCLEOTIDE SEQUENCE</scope>
    <source>
        <strain evidence="11">cv. G1812</strain>
    </source>
</reference>
<evidence type="ECO:0000256" key="4">
    <source>
        <dbReference type="ARBA" id="ARBA00022695"/>
    </source>
</evidence>
<dbReference type="Gene3D" id="3.90.1600.10">
    <property type="entry name" value="Palm domain of DNA polymerase"/>
    <property type="match status" value="1"/>
</dbReference>
<evidence type="ECO:0000256" key="7">
    <source>
        <dbReference type="ARBA" id="ARBA00023125"/>
    </source>
</evidence>
<dbReference type="AlphaFoldDB" id="A0A8R7V9Q6"/>
<accession>A0A8R7V9Q6</accession>
<dbReference type="Proteomes" id="UP000015106">
    <property type="component" value="Unassembled WGS sequence"/>
</dbReference>
<dbReference type="Gramene" id="TuG1812S0000901100.01.T01">
    <property type="protein sequence ID" value="TuG1812S0000901100.01.T01.s_cds44317"/>
    <property type="gene ID" value="TuG1812S0000901100.01"/>
</dbReference>
<name>A0A8R7V9Q6_TRIUA</name>
<evidence type="ECO:0000313" key="11">
    <source>
        <dbReference type="Proteomes" id="UP000015106"/>
    </source>
</evidence>
<dbReference type="PANTHER" id="PTHR33568">
    <property type="entry name" value="DNA POLYMERASE"/>
    <property type="match status" value="1"/>
</dbReference>
<dbReference type="GO" id="GO:0003677">
    <property type="term" value="F:DNA binding"/>
    <property type="evidence" value="ECO:0007669"/>
    <property type="project" value="UniProtKB-KW"/>
</dbReference>
<evidence type="ECO:0000256" key="5">
    <source>
        <dbReference type="ARBA" id="ARBA00022705"/>
    </source>
</evidence>
<evidence type="ECO:0000259" key="9">
    <source>
        <dbReference type="Pfam" id="PF03175"/>
    </source>
</evidence>
<feature type="domain" description="DNA-directed DNA polymerase family B mitochondria/virus" evidence="9">
    <location>
        <begin position="24"/>
        <end position="157"/>
    </location>
</feature>
<organism evidence="10 11">
    <name type="scientific">Triticum urartu</name>
    <name type="common">Red wild einkorn</name>
    <name type="synonym">Crithodium urartu</name>
    <dbReference type="NCBI Taxonomy" id="4572"/>
    <lineage>
        <taxon>Eukaryota</taxon>
        <taxon>Viridiplantae</taxon>
        <taxon>Streptophyta</taxon>
        <taxon>Embryophyta</taxon>
        <taxon>Tracheophyta</taxon>
        <taxon>Spermatophyta</taxon>
        <taxon>Magnoliopsida</taxon>
        <taxon>Liliopsida</taxon>
        <taxon>Poales</taxon>
        <taxon>Poaceae</taxon>
        <taxon>BOP clade</taxon>
        <taxon>Pooideae</taxon>
        <taxon>Triticodae</taxon>
        <taxon>Triticeae</taxon>
        <taxon>Triticinae</taxon>
        <taxon>Triticum</taxon>
    </lineage>
</organism>
<keyword evidence="5" id="KW-0235">DNA replication</keyword>
<keyword evidence="11" id="KW-1185">Reference proteome</keyword>
<dbReference type="InterPro" id="IPR004868">
    <property type="entry name" value="DNA-dir_DNA_pol_B_mt/vir"/>
</dbReference>
<evidence type="ECO:0000256" key="6">
    <source>
        <dbReference type="ARBA" id="ARBA00022932"/>
    </source>
</evidence>
<sequence>MVSKRTIHHTNVTLETIVENAVDYLKYLKHDVELLGHIMVRAQQIFFEYYKVDIVDKTTIAAMAFTIWRMRYHDDKRWKLYIPTKEEDAFIRRAYYGGHVDVYKPYGENLYYYDANSLYPYIMKTCKMPGGKGVWHDNFCNKKLDDLFGFIQALVYIPK</sequence>
<comment type="catalytic activity">
    <reaction evidence="8">
        <text>DNA(n) + a 2'-deoxyribonucleoside 5'-triphosphate = DNA(n+1) + diphosphate</text>
        <dbReference type="Rhea" id="RHEA:22508"/>
        <dbReference type="Rhea" id="RHEA-COMP:17339"/>
        <dbReference type="Rhea" id="RHEA-COMP:17340"/>
        <dbReference type="ChEBI" id="CHEBI:33019"/>
        <dbReference type="ChEBI" id="CHEBI:61560"/>
        <dbReference type="ChEBI" id="CHEBI:173112"/>
        <dbReference type="EC" id="2.7.7.7"/>
    </reaction>
</comment>
<protein>
    <recommendedName>
        <fullName evidence="2">DNA-directed DNA polymerase</fullName>
        <ecNumber evidence="2">2.7.7.7</ecNumber>
    </recommendedName>
</protein>
<dbReference type="GO" id="GO:0003887">
    <property type="term" value="F:DNA-directed DNA polymerase activity"/>
    <property type="evidence" value="ECO:0007669"/>
    <property type="project" value="UniProtKB-KW"/>
</dbReference>
<dbReference type="InterPro" id="IPR043502">
    <property type="entry name" value="DNA/RNA_pol_sf"/>
</dbReference>
<keyword evidence="4" id="KW-0548">Nucleotidyltransferase</keyword>
<dbReference type="GO" id="GO:0006260">
    <property type="term" value="P:DNA replication"/>
    <property type="evidence" value="ECO:0007669"/>
    <property type="project" value="UniProtKB-KW"/>
</dbReference>
<dbReference type="GO" id="GO:0000166">
    <property type="term" value="F:nucleotide binding"/>
    <property type="evidence" value="ECO:0007669"/>
    <property type="project" value="InterPro"/>
</dbReference>
<evidence type="ECO:0000256" key="3">
    <source>
        <dbReference type="ARBA" id="ARBA00022679"/>
    </source>
</evidence>